<evidence type="ECO:0000313" key="2">
    <source>
        <dbReference type="Proteomes" id="UP000000692"/>
    </source>
</evidence>
<organism evidence="1 2">
    <name type="scientific">Ketogulonicigenium vulgare (strain WSH-001)</name>
    <dbReference type="NCBI Taxonomy" id="759362"/>
    <lineage>
        <taxon>Bacteria</taxon>
        <taxon>Pseudomonadati</taxon>
        <taxon>Pseudomonadota</taxon>
        <taxon>Alphaproteobacteria</taxon>
        <taxon>Rhodobacterales</taxon>
        <taxon>Roseobacteraceae</taxon>
        <taxon>Ketogulonicigenium</taxon>
    </lineage>
</organism>
<dbReference type="EMBL" id="CP002018">
    <property type="protein sequence ID" value="AEM40275.1"/>
    <property type="molecule type" value="Genomic_DNA"/>
</dbReference>
<dbReference type="Proteomes" id="UP000000692">
    <property type="component" value="Chromosome"/>
</dbReference>
<keyword evidence="2" id="KW-1185">Reference proteome</keyword>
<name>F9YAA2_KETVW</name>
<proteinExistence type="predicted"/>
<dbReference type="OrthoDB" id="7875456at2"/>
<accession>F9YAA2</accession>
<protein>
    <recommendedName>
        <fullName evidence="3">Lipoprotein</fullName>
    </recommendedName>
</protein>
<gene>
    <name evidence="1" type="ordered locus">KVU_0436</name>
</gene>
<dbReference type="eggNOG" id="ENOG50333JZ">
    <property type="taxonomic scope" value="Bacteria"/>
</dbReference>
<dbReference type="HOGENOM" id="CLU_155255_0_0_5"/>
<dbReference type="KEGG" id="kvl:KVU_0436"/>
<dbReference type="AlphaFoldDB" id="F9YAA2"/>
<sequence length="128" mass="14245">MRKALVILPLVFLAACQTPREACISDASGNLPTINRLITEAEGNLARGYAIGTREEVEIERDYCTRTLQDGSTTEVRCDRARTIERRVPVGIDLNAERAKLESLYQRQAQLQRQIAPAIQACVAAYPE</sequence>
<reference evidence="1 2" key="1">
    <citation type="journal article" date="2011" name="J. Bacteriol.">
        <title>Complete genome sequence of the industrial strain Ketogulonicigenium vulgare WSH-001.</title>
        <authorList>
            <person name="Liu L."/>
            <person name="Li Y."/>
            <person name="Zhang J."/>
            <person name="Zhou Z."/>
            <person name="Liu J."/>
            <person name="Li X."/>
            <person name="Zhou J."/>
            <person name="Du G."/>
            <person name="Wang L."/>
            <person name="Chen J."/>
        </authorList>
    </citation>
    <scope>NUCLEOTIDE SEQUENCE [LARGE SCALE GENOMIC DNA]</scope>
    <source>
        <strain evidence="1 2">WSH-001</strain>
    </source>
</reference>
<dbReference type="PROSITE" id="PS51257">
    <property type="entry name" value="PROKAR_LIPOPROTEIN"/>
    <property type="match status" value="1"/>
</dbReference>
<evidence type="ECO:0000313" key="1">
    <source>
        <dbReference type="EMBL" id="AEM40275.1"/>
    </source>
</evidence>
<dbReference type="RefSeq" id="WP_013383709.1">
    <property type="nucleotide sequence ID" value="NC_017384.1"/>
</dbReference>
<evidence type="ECO:0008006" key="3">
    <source>
        <dbReference type="Google" id="ProtNLM"/>
    </source>
</evidence>